<dbReference type="OMA" id="HFESVIV"/>
<sequence>MAPPPPELNPDAVSEILLRLPPEDPASLVRASAVCKPWLRTLTDPAFLRRYRAFHGTPRVLGFLHSRSIERFVPTTGFRPHAAAAAILRTCDAVFDCRHGRALLYDCGSMEFVVCDPVTGRERRMFDAVPDRYNYAVLCAAGAGCDHCNCRGPFLLACAGVHFSHCDVFFARFYSSDTGTWSLETKLYMEDSQYQYYGYRLKNQPAVLVGGALYYVCNFSILLRYDILGGQDLSVIKLPKANHFESVIVIPAEDSELGLASLYRNRNSLCLWSRETEVGRDASWVQQRVIDLNKLLPATNLKRPACFSGFAEGANVIFVSTYHGDVFCIDLNSMGVRKVCEMGYGYRIFPYVCFYTPAACARGALPSHVETQ</sequence>
<feature type="domain" description="F-box" evidence="1">
    <location>
        <begin position="7"/>
        <end position="49"/>
    </location>
</feature>
<reference evidence="3 4" key="1">
    <citation type="journal article" date="2009" name="Nature">
        <title>The Sorghum bicolor genome and the diversification of grasses.</title>
        <authorList>
            <person name="Paterson A.H."/>
            <person name="Bowers J.E."/>
            <person name="Bruggmann R."/>
            <person name="Dubchak I."/>
            <person name="Grimwood J."/>
            <person name="Gundlach H."/>
            <person name="Haberer G."/>
            <person name="Hellsten U."/>
            <person name="Mitros T."/>
            <person name="Poliakov A."/>
            <person name="Schmutz J."/>
            <person name="Spannagl M."/>
            <person name="Tang H."/>
            <person name="Wang X."/>
            <person name="Wicker T."/>
            <person name="Bharti A.K."/>
            <person name="Chapman J."/>
            <person name="Feltus F.A."/>
            <person name="Gowik U."/>
            <person name="Grigoriev I.V."/>
            <person name="Lyons E."/>
            <person name="Maher C.A."/>
            <person name="Martis M."/>
            <person name="Narechania A."/>
            <person name="Otillar R.P."/>
            <person name="Penning B.W."/>
            <person name="Salamov A.A."/>
            <person name="Wang Y."/>
            <person name="Zhang L."/>
            <person name="Carpita N.C."/>
            <person name="Freeling M."/>
            <person name="Gingle A.R."/>
            <person name="Hash C.T."/>
            <person name="Keller B."/>
            <person name="Klein P."/>
            <person name="Kresovich S."/>
            <person name="McCann M.C."/>
            <person name="Ming R."/>
            <person name="Peterson D.G."/>
            <person name="Mehboob-ur-Rahman"/>
            <person name="Ware D."/>
            <person name="Westhoff P."/>
            <person name="Mayer K.F."/>
            <person name="Messing J."/>
            <person name="Rokhsar D.S."/>
        </authorList>
    </citation>
    <scope>NUCLEOTIDE SEQUENCE [LARGE SCALE GENOMIC DNA]</scope>
    <source>
        <strain evidence="4">cv. BTx623</strain>
    </source>
</reference>
<dbReference type="AlphaFoldDB" id="A0A1W0W214"/>
<dbReference type="EMBL" id="CM000761">
    <property type="protein sequence ID" value="OQU88385.1"/>
    <property type="molecule type" value="Genomic_DNA"/>
</dbReference>
<dbReference type="InterPro" id="IPR056594">
    <property type="entry name" value="AT5G49610-like_b-prop"/>
</dbReference>
<organism evidence="3 4">
    <name type="scientific">Sorghum bicolor</name>
    <name type="common">Sorghum</name>
    <name type="synonym">Sorghum vulgare</name>
    <dbReference type="NCBI Taxonomy" id="4558"/>
    <lineage>
        <taxon>Eukaryota</taxon>
        <taxon>Viridiplantae</taxon>
        <taxon>Streptophyta</taxon>
        <taxon>Embryophyta</taxon>
        <taxon>Tracheophyta</taxon>
        <taxon>Spermatophyta</taxon>
        <taxon>Magnoliopsida</taxon>
        <taxon>Liliopsida</taxon>
        <taxon>Poales</taxon>
        <taxon>Poaceae</taxon>
        <taxon>PACMAD clade</taxon>
        <taxon>Panicoideae</taxon>
        <taxon>Andropogonodae</taxon>
        <taxon>Andropogoneae</taxon>
        <taxon>Sorghinae</taxon>
        <taxon>Sorghum</taxon>
    </lineage>
</organism>
<protein>
    <submittedName>
        <fullName evidence="3">Uncharacterized protein</fullName>
    </submittedName>
</protein>
<feature type="domain" description="F-box protein AT5G49610-like beta-propeller" evidence="2">
    <location>
        <begin position="94"/>
        <end position="357"/>
    </location>
</feature>
<dbReference type="PANTHER" id="PTHR32133">
    <property type="entry name" value="OS07G0120400 PROTEIN"/>
    <property type="match status" value="1"/>
</dbReference>
<dbReference type="eggNOG" id="ENOG502SKDB">
    <property type="taxonomic scope" value="Eukaryota"/>
</dbReference>
<reference evidence="4" key="2">
    <citation type="journal article" date="2018" name="Plant J.">
        <title>The Sorghum bicolor reference genome: improved assembly, gene annotations, a transcriptome atlas, and signatures of genome organization.</title>
        <authorList>
            <person name="McCormick R.F."/>
            <person name="Truong S.K."/>
            <person name="Sreedasyam A."/>
            <person name="Jenkins J."/>
            <person name="Shu S."/>
            <person name="Sims D."/>
            <person name="Kennedy M."/>
            <person name="Amirebrahimi M."/>
            <person name="Weers B.D."/>
            <person name="McKinley B."/>
            <person name="Mattison A."/>
            <person name="Morishige D.T."/>
            <person name="Grimwood J."/>
            <person name="Schmutz J."/>
            <person name="Mullet J.E."/>
        </authorList>
    </citation>
    <scope>NUCLEOTIDE SEQUENCE [LARGE SCALE GENOMIC DNA]</scope>
    <source>
        <strain evidence="4">cv. BTx623</strain>
    </source>
</reference>
<evidence type="ECO:0000259" key="1">
    <source>
        <dbReference type="Pfam" id="PF00646"/>
    </source>
</evidence>
<dbReference type="Pfam" id="PF23635">
    <property type="entry name" value="Beta-prop_AT5G49610-like"/>
    <property type="match status" value="1"/>
</dbReference>
<evidence type="ECO:0000259" key="2">
    <source>
        <dbReference type="Pfam" id="PF23635"/>
    </source>
</evidence>
<dbReference type="SUPFAM" id="SSF69322">
    <property type="entry name" value="Tricorn protease domain 2"/>
    <property type="match status" value="1"/>
</dbReference>
<dbReference type="PANTHER" id="PTHR32133:SF306">
    <property type="entry name" value="F-BOX DOMAIN-CONTAINING PROTEIN"/>
    <property type="match status" value="1"/>
</dbReference>
<evidence type="ECO:0000313" key="4">
    <source>
        <dbReference type="Proteomes" id="UP000000768"/>
    </source>
</evidence>
<proteinExistence type="predicted"/>
<dbReference type="InterPro" id="IPR001810">
    <property type="entry name" value="F-box_dom"/>
</dbReference>
<gene>
    <name evidence="3" type="ORF">SORBI_3002G022000</name>
</gene>
<dbReference type="Gramene" id="OQU88385">
    <property type="protein sequence ID" value="OQU88385"/>
    <property type="gene ID" value="SORBI_3002G022000"/>
</dbReference>
<dbReference type="InParanoid" id="A0A1W0W214"/>
<keyword evidence="4" id="KW-1185">Reference proteome</keyword>
<dbReference type="InterPro" id="IPR036047">
    <property type="entry name" value="F-box-like_dom_sf"/>
</dbReference>
<evidence type="ECO:0000313" key="3">
    <source>
        <dbReference type="EMBL" id="OQU88385.1"/>
    </source>
</evidence>
<dbReference type="Pfam" id="PF00646">
    <property type="entry name" value="F-box"/>
    <property type="match status" value="1"/>
</dbReference>
<dbReference type="SUPFAM" id="SSF81383">
    <property type="entry name" value="F-box domain"/>
    <property type="match status" value="1"/>
</dbReference>
<accession>A0A1W0W214</accession>
<name>A0A1W0W214_SORBI</name>
<dbReference type="Proteomes" id="UP000000768">
    <property type="component" value="Chromosome 2"/>
</dbReference>